<dbReference type="Proteomes" id="UP000652761">
    <property type="component" value="Unassembled WGS sequence"/>
</dbReference>
<feature type="region of interest" description="Disordered" evidence="1">
    <location>
        <begin position="1"/>
        <end position="97"/>
    </location>
</feature>
<dbReference type="AlphaFoldDB" id="A0A843X6X6"/>
<keyword evidence="3" id="KW-1185">Reference proteome</keyword>
<organism evidence="2 3">
    <name type="scientific">Colocasia esculenta</name>
    <name type="common">Wild taro</name>
    <name type="synonym">Arum esculentum</name>
    <dbReference type="NCBI Taxonomy" id="4460"/>
    <lineage>
        <taxon>Eukaryota</taxon>
        <taxon>Viridiplantae</taxon>
        <taxon>Streptophyta</taxon>
        <taxon>Embryophyta</taxon>
        <taxon>Tracheophyta</taxon>
        <taxon>Spermatophyta</taxon>
        <taxon>Magnoliopsida</taxon>
        <taxon>Liliopsida</taxon>
        <taxon>Araceae</taxon>
        <taxon>Aroideae</taxon>
        <taxon>Colocasieae</taxon>
        <taxon>Colocasia</taxon>
    </lineage>
</organism>
<reference evidence="2" key="1">
    <citation type="submission" date="2017-07" db="EMBL/GenBank/DDBJ databases">
        <title>Taro Niue Genome Assembly and Annotation.</title>
        <authorList>
            <person name="Atibalentja N."/>
            <person name="Keating K."/>
            <person name="Fields C.J."/>
        </authorList>
    </citation>
    <scope>NUCLEOTIDE SEQUENCE</scope>
    <source>
        <strain evidence="2">Niue_2</strain>
        <tissue evidence="2">Leaf</tissue>
    </source>
</reference>
<evidence type="ECO:0000313" key="3">
    <source>
        <dbReference type="Proteomes" id="UP000652761"/>
    </source>
</evidence>
<sequence>MQAVTVSMERSPSPSSPPPTPPSPLPISVGPGHHSYRLSSSTSPSPPFSPSSGQSSPEDLPLLGQTSPHVERPTEQISAFSLDKLREDPPSPRRNRSFKESLKRLLLRCCCFCSPSLVLQADQEERLSG</sequence>
<evidence type="ECO:0000256" key="1">
    <source>
        <dbReference type="SAM" id="MobiDB-lite"/>
    </source>
</evidence>
<gene>
    <name evidence="2" type="ORF">Taro_047214</name>
</gene>
<feature type="compositionally biased region" description="Polar residues" evidence="1">
    <location>
        <begin position="1"/>
        <end position="10"/>
    </location>
</feature>
<comment type="caution">
    <text evidence="2">The sequence shown here is derived from an EMBL/GenBank/DDBJ whole genome shotgun (WGS) entry which is preliminary data.</text>
</comment>
<feature type="compositionally biased region" description="Basic and acidic residues" evidence="1">
    <location>
        <begin position="83"/>
        <end position="97"/>
    </location>
</feature>
<feature type="compositionally biased region" description="Pro residues" evidence="1">
    <location>
        <begin position="14"/>
        <end position="25"/>
    </location>
</feature>
<proteinExistence type="predicted"/>
<dbReference type="EMBL" id="NMUH01006034">
    <property type="protein sequence ID" value="MQM14284.1"/>
    <property type="molecule type" value="Genomic_DNA"/>
</dbReference>
<evidence type="ECO:0000313" key="2">
    <source>
        <dbReference type="EMBL" id="MQM14284.1"/>
    </source>
</evidence>
<accession>A0A843X6X6</accession>
<name>A0A843X6X6_COLES</name>
<protein>
    <submittedName>
        <fullName evidence="2">Uncharacterized protein</fullName>
    </submittedName>
</protein>